<keyword evidence="1" id="KW-1133">Transmembrane helix</keyword>
<dbReference type="Proteomes" id="UP000078389">
    <property type="component" value="Unassembled WGS sequence"/>
</dbReference>
<evidence type="ECO:0000313" key="3">
    <source>
        <dbReference type="Proteomes" id="UP000078389"/>
    </source>
</evidence>
<proteinExistence type="predicted"/>
<name>A0A178I2Y0_9HYPH</name>
<accession>A0A178I2Y0</accession>
<keyword evidence="3" id="KW-1185">Reference proteome</keyword>
<feature type="transmembrane region" description="Helical" evidence="1">
    <location>
        <begin position="16"/>
        <end position="39"/>
    </location>
</feature>
<organism evidence="2 3">
    <name type="scientific">Devosia elaeis</name>
    <dbReference type="NCBI Taxonomy" id="1770058"/>
    <lineage>
        <taxon>Bacteria</taxon>
        <taxon>Pseudomonadati</taxon>
        <taxon>Pseudomonadota</taxon>
        <taxon>Alphaproteobacteria</taxon>
        <taxon>Hyphomicrobiales</taxon>
        <taxon>Devosiaceae</taxon>
        <taxon>Devosia</taxon>
    </lineage>
</organism>
<keyword evidence="1" id="KW-0472">Membrane</keyword>
<reference evidence="2 3" key="1">
    <citation type="submission" date="2016-03" db="EMBL/GenBank/DDBJ databases">
        <title>Genome sequencing of Devosia sp. S37.</title>
        <authorList>
            <person name="Mohd Nor M."/>
        </authorList>
    </citation>
    <scope>NUCLEOTIDE SEQUENCE [LARGE SCALE GENOMIC DNA]</scope>
    <source>
        <strain evidence="2 3">S37</strain>
    </source>
</reference>
<evidence type="ECO:0000256" key="1">
    <source>
        <dbReference type="SAM" id="Phobius"/>
    </source>
</evidence>
<protein>
    <submittedName>
        <fullName evidence="2">Uncharacterized protein</fullName>
    </submittedName>
</protein>
<dbReference type="OrthoDB" id="7959514at2"/>
<keyword evidence="1" id="KW-0812">Transmembrane</keyword>
<dbReference type="EMBL" id="LVVY01000068">
    <property type="protein sequence ID" value="OAM78545.1"/>
    <property type="molecule type" value="Genomic_DNA"/>
</dbReference>
<dbReference type="RefSeq" id="WP_067453093.1">
    <property type="nucleotide sequence ID" value="NZ_LVVY01000068.1"/>
</dbReference>
<gene>
    <name evidence="2" type="ORF">A3840_05455</name>
</gene>
<evidence type="ECO:0000313" key="2">
    <source>
        <dbReference type="EMBL" id="OAM78545.1"/>
    </source>
</evidence>
<sequence>MLAPISTNGPAETRGALAYNLAGIAVLVLLLAVGLAYLVDRAGQIPARPVAALGDGDAVQQTIAGRELEIPATWFRYGEQMKAGFASQIDLQFMLELEPGLAPIPVGVTLLPRSRARPSSALLDAVYLHHFEEGTVGGVPGLVGKALVPRDGYAGEMVWYDPLSPMPFVAKCAQAVEPGRPEQCLRTIHLQSGLAAVLSFGAEALPYWRGFDQELALWFDQIGAL</sequence>
<comment type="caution">
    <text evidence="2">The sequence shown here is derived from an EMBL/GenBank/DDBJ whole genome shotgun (WGS) entry which is preliminary data.</text>
</comment>
<dbReference type="AlphaFoldDB" id="A0A178I2Y0"/>